<dbReference type="PROSITE" id="PS00573">
    <property type="entry name" value="PYRIDINE_REDOX_2"/>
    <property type="match status" value="1"/>
</dbReference>
<dbReference type="SUPFAM" id="SSF51905">
    <property type="entry name" value="FAD/NAD(P)-binding domain"/>
    <property type="match status" value="1"/>
</dbReference>
<protein>
    <submittedName>
        <fullName evidence="7">Thioredoxin-disulfide reductase</fullName>
    </submittedName>
</protein>
<dbReference type="GO" id="GO:0016668">
    <property type="term" value="F:oxidoreductase activity, acting on a sulfur group of donors, NAD(P) as acceptor"/>
    <property type="evidence" value="ECO:0007669"/>
    <property type="project" value="UniProtKB-ARBA"/>
</dbReference>
<evidence type="ECO:0000256" key="4">
    <source>
        <dbReference type="ARBA" id="ARBA00023157"/>
    </source>
</evidence>
<gene>
    <name evidence="7" type="ORF">DRH29_01195</name>
</gene>
<accession>A0A420ZDI7</accession>
<keyword evidence="1" id="KW-0285">Flavoprotein</keyword>
<keyword evidence="5" id="KW-0676">Redox-active center</keyword>
<dbReference type="InterPro" id="IPR023753">
    <property type="entry name" value="FAD/NAD-binding_dom"/>
</dbReference>
<dbReference type="Proteomes" id="UP000281261">
    <property type="component" value="Unassembled WGS sequence"/>
</dbReference>
<organism evidence="7 8">
    <name type="scientific">candidate division Kazan bacterium</name>
    <dbReference type="NCBI Taxonomy" id="2202143"/>
    <lineage>
        <taxon>Bacteria</taxon>
        <taxon>Bacteria division Kazan-3B-28</taxon>
    </lineage>
</organism>
<comment type="caution">
    <text evidence="7">The sequence shown here is derived from an EMBL/GenBank/DDBJ whole genome shotgun (WGS) entry which is preliminary data.</text>
</comment>
<dbReference type="PANTHER" id="PTHR48105">
    <property type="entry name" value="THIOREDOXIN REDUCTASE 1-RELATED-RELATED"/>
    <property type="match status" value="1"/>
</dbReference>
<evidence type="ECO:0000259" key="6">
    <source>
        <dbReference type="Pfam" id="PF07992"/>
    </source>
</evidence>
<evidence type="ECO:0000256" key="5">
    <source>
        <dbReference type="ARBA" id="ARBA00023284"/>
    </source>
</evidence>
<feature type="domain" description="FAD/NAD(P)-binding" evidence="6">
    <location>
        <begin position="4"/>
        <end position="287"/>
    </location>
</feature>
<keyword evidence="2" id="KW-0274">FAD</keyword>
<evidence type="ECO:0000256" key="2">
    <source>
        <dbReference type="ARBA" id="ARBA00022827"/>
    </source>
</evidence>
<evidence type="ECO:0000313" key="7">
    <source>
        <dbReference type="EMBL" id="RLC37687.1"/>
    </source>
</evidence>
<reference evidence="7 8" key="1">
    <citation type="submission" date="2018-06" db="EMBL/GenBank/DDBJ databases">
        <title>Extensive metabolic versatility and redundancy in microbially diverse, dynamic hydrothermal sediments.</title>
        <authorList>
            <person name="Dombrowski N."/>
            <person name="Teske A."/>
            <person name="Baker B.J."/>
        </authorList>
    </citation>
    <scope>NUCLEOTIDE SEQUENCE [LARGE SCALE GENOMIC DNA]</scope>
    <source>
        <strain evidence="7">B79_G16</strain>
    </source>
</reference>
<dbReference type="EMBL" id="QMNG01000002">
    <property type="protein sequence ID" value="RLC37687.1"/>
    <property type="molecule type" value="Genomic_DNA"/>
</dbReference>
<evidence type="ECO:0000313" key="8">
    <source>
        <dbReference type="Proteomes" id="UP000281261"/>
    </source>
</evidence>
<keyword evidence="3" id="KW-0560">Oxidoreductase</keyword>
<dbReference type="InterPro" id="IPR008255">
    <property type="entry name" value="Pyr_nucl-diS_OxRdtase_2_AS"/>
</dbReference>
<dbReference type="PRINTS" id="PR00469">
    <property type="entry name" value="PNDRDTASEII"/>
</dbReference>
<proteinExistence type="predicted"/>
<dbReference type="PRINTS" id="PR00368">
    <property type="entry name" value="FADPNR"/>
</dbReference>
<sequence length="315" mass="33489">MNEYDVVIVGAGAAGLSAALYTSRRRLKTLILSKDMGGQTATTMDIENYPGVDFSTGPDLMKNFAAQAKKFGAELVLDEVIGISRDGQKFSVSTKSGKTYSAKAIILGLGKRPRELDVAGEEKFRNKGVVYCATCDAPLFKDKIVAVIGGGNAAFDSALLLSKIAAKVYLIHRRNEFRAENILVERAKQTDKIEFILNAIVDSIEGKDFVDSVVISTPSGKKTLAVEGVFVEIGQIVPSSFIKGLVELNDAGEIIIDNVNQTSASGIFAAGDATIVPFKQMVVSAGEGAKAALAAYNYIQGQSLDTATADQGYIK</sequence>
<dbReference type="AlphaFoldDB" id="A0A420ZDI7"/>
<evidence type="ECO:0000256" key="1">
    <source>
        <dbReference type="ARBA" id="ARBA00022630"/>
    </source>
</evidence>
<dbReference type="Pfam" id="PF07992">
    <property type="entry name" value="Pyr_redox_2"/>
    <property type="match status" value="1"/>
</dbReference>
<dbReference type="Gene3D" id="3.50.50.60">
    <property type="entry name" value="FAD/NAD(P)-binding domain"/>
    <property type="match status" value="2"/>
</dbReference>
<dbReference type="InterPro" id="IPR036188">
    <property type="entry name" value="FAD/NAD-bd_sf"/>
</dbReference>
<dbReference type="InterPro" id="IPR050097">
    <property type="entry name" value="Ferredoxin-NADP_redctase_2"/>
</dbReference>
<evidence type="ECO:0000256" key="3">
    <source>
        <dbReference type="ARBA" id="ARBA00023002"/>
    </source>
</evidence>
<name>A0A420ZDI7_UNCK3</name>
<keyword evidence="4" id="KW-1015">Disulfide bond</keyword>